<feature type="transmembrane region" description="Helical" evidence="1">
    <location>
        <begin position="7"/>
        <end position="27"/>
    </location>
</feature>
<organism evidence="4 5">
    <name type="scientific">Candidatus Ryanbacteria bacterium RIFCSPLOWO2_02_FULL_45_11c</name>
    <dbReference type="NCBI Taxonomy" id="1802128"/>
    <lineage>
        <taxon>Bacteria</taxon>
        <taxon>Candidatus Ryaniibacteriota</taxon>
    </lineage>
</organism>
<dbReference type="InterPro" id="IPR038731">
    <property type="entry name" value="RgtA/B/C-like"/>
</dbReference>
<dbReference type="SUPFAM" id="SSF53335">
    <property type="entry name" value="S-adenosyl-L-methionine-dependent methyltransferases"/>
    <property type="match status" value="1"/>
</dbReference>
<dbReference type="PANTHER" id="PTHR34203">
    <property type="entry name" value="METHYLTRANSFERASE, FKBM FAMILY PROTEIN"/>
    <property type="match status" value="1"/>
</dbReference>
<dbReference type="InterPro" id="IPR029063">
    <property type="entry name" value="SAM-dependent_MTases_sf"/>
</dbReference>
<name>A0A1G2H1T8_9BACT</name>
<dbReference type="STRING" id="1802128.A3H64_02000"/>
<sequence length="722" mass="80978">MMKTEKILLLSVISMKIILVLGVFFLFGEDRFIWADTQHYASIGRNLVMGHGLSFPGSAPGTFSPTTEFMPLYPALLGFFSLWVSHGFTALSLLQAVAAGFTALFIFRIGKMFLPDSWALGAALVASFEPLIAAIHLLLMPETFFVFFVTMFLYYFLLYLQREEKADIYKAASVLVFALYTKPAAAYLIVITVVFLLFSRHGFRRAALFLGIIFLALLPWMARNNAVAGTYALNTNGARNMCSWGLSSIMAVKYRVDSSNWNTTVYLPEYAAVKERCISVGRALWIFSTEYSVQFPVMLALSGMSVLTNEGYTVFFENPEEQIKIHHNYLTPAVFSNRDWPQKITAAFHEFSAPELFGIFAGKLFWFAVSILAAVGIYRSLWERKTRMLTVFLVVVATYFVGASMLAAGLSAGARYRYQVDAILIMFAFVGLHVFTGGSSVVLRYLPITKTKIAIARLLYRLVRMVYRNDKQIVTRGGIVYELDLSEGIDLSVFLFGSFQKHVFQNRYFAFKGDEVVFDVGANVGVMSLQFAKRVPRGAVYAFEPTHYALTKLKKNVLLNPVLASRITVVQAFLSAAEASAPSIPAYASWKVDGTRGATDHPVHLGTPKETTGVPSTTIDAYVEQNNIMRLDFIKIDTDGHEWDVLQGARQSIDTLRPVVIFEVGEYVMKERGITFADYYEFFNSQGYDLFDSSRNGQIDMQTHKQYIPAWGAIDIIAIPRK</sequence>
<reference evidence="4 5" key="1">
    <citation type="journal article" date="2016" name="Nat. Commun.">
        <title>Thousands of microbial genomes shed light on interconnected biogeochemical processes in an aquifer system.</title>
        <authorList>
            <person name="Anantharaman K."/>
            <person name="Brown C.T."/>
            <person name="Hug L.A."/>
            <person name="Sharon I."/>
            <person name="Castelle C.J."/>
            <person name="Probst A.J."/>
            <person name="Thomas B.C."/>
            <person name="Singh A."/>
            <person name="Wilkins M.J."/>
            <person name="Karaoz U."/>
            <person name="Brodie E.L."/>
            <person name="Williams K.H."/>
            <person name="Hubbard S.S."/>
            <person name="Banfield J.F."/>
        </authorList>
    </citation>
    <scope>NUCLEOTIDE SEQUENCE [LARGE SCALE GENOMIC DNA]</scope>
</reference>
<dbReference type="Proteomes" id="UP000178186">
    <property type="component" value="Unassembled WGS sequence"/>
</dbReference>
<evidence type="ECO:0000259" key="2">
    <source>
        <dbReference type="Pfam" id="PF05050"/>
    </source>
</evidence>
<feature type="transmembrane region" description="Helical" evidence="1">
    <location>
        <begin position="422"/>
        <end position="443"/>
    </location>
</feature>
<feature type="transmembrane region" description="Helical" evidence="1">
    <location>
        <begin position="80"/>
        <end position="106"/>
    </location>
</feature>
<evidence type="ECO:0000313" key="5">
    <source>
        <dbReference type="Proteomes" id="UP000178186"/>
    </source>
</evidence>
<feature type="transmembrane region" description="Helical" evidence="1">
    <location>
        <begin position="172"/>
        <end position="197"/>
    </location>
</feature>
<dbReference type="Gene3D" id="3.40.50.150">
    <property type="entry name" value="Vaccinia Virus protein VP39"/>
    <property type="match status" value="1"/>
</dbReference>
<comment type="caution">
    <text evidence="4">The sequence shown here is derived from an EMBL/GenBank/DDBJ whole genome shotgun (WGS) entry which is preliminary data.</text>
</comment>
<feature type="transmembrane region" description="Helical" evidence="1">
    <location>
        <begin position="389"/>
        <end position="410"/>
    </location>
</feature>
<proteinExistence type="predicted"/>
<keyword evidence="1" id="KW-1133">Transmembrane helix</keyword>
<accession>A0A1G2H1T8</accession>
<feature type="transmembrane region" description="Helical" evidence="1">
    <location>
        <begin position="284"/>
        <end position="307"/>
    </location>
</feature>
<evidence type="ECO:0000259" key="3">
    <source>
        <dbReference type="Pfam" id="PF13231"/>
    </source>
</evidence>
<dbReference type="InterPro" id="IPR006342">
    <property type="entry name" value="FkbM_mtfrase"/>
</dbReference>
<dbReference type="AlphaFoldDB" id="A0A1G2H1T8"/>
<feature type="domain" description="Methyltransferase FkbM" evidence="2">
    <location>
        <begin position="519"/>
        <end position="689"/>
    </location>
</feature>
<evidence type="ECO:0000256" key="1">
    <source>
        <dbReference type="SAM" id="Phobius"/>
    </source>
</evidence>
<feature type="transmembrane region" description="Helical" evidence="1">
    <location>
        <begin position="118"/>
        <end position="138"/>
    </location>
</feature>
<dbReference type="PANTHER" id="PTHR34203:SF15">
    <property type="entry name" value="SLL1173 PROTEIN"/>
    <property type="match status" value="1"/>
</dbReference>
<dbReference type="InterPro" id="IPR052514">
    <property type="entry name" value="SAM-dependent_MTase"/>
</dbReference>
<evidence type="ECO:0008006" key="6">
    <source>
        <dbReference type="Google" id="ProtNLM"/>
    </source>
</evidence>
<dbReference type="Pfam" id="PF13231">
    <property type="entry name" value="PMT_2"/>
    <property type="match status" value="1"/>
</dbReference>
<feature type="transmembrane region" description="Helical" evidence="1">
    <location>
        <begin position="203"/>
        <end position="222"/>
    </location>
</feature>
<feature type="domain" description="Glycosyltransferase RgtA/B/C/D-like" evidence="3">
    <location>
        <begin position="71"/>
        <end position="218"/>
    </location>
</feature>
<gene>
    <name evidence="4" type="ORF">A3H64_02000</name>
</gene>
<dbReference type="NCBIfam" id="TIGR01444">
    <property type="entry name" value="fkbM_fam"/>
    <property type="match status" value="1"/>
</dbReference>
<feature type="transmembrane region" description="Helical" evidence="1">
    <location>
        <begin position="356"/>
        <end position="377"/>
    </location>
</feature>
<protein>
    <recommendedName>
        <fullName evidence="6">Methyltransferase FkbM domain-containing protein</fullName>
    </recommendedName>
</protein>
<dbReference type="EMBL" id="MHNY01000012">
    <property type="protein sequence ID" value="OGZ56437.1"/>
    <property type="molecule type" value="Genomic_DNA"/>
</dbReference>
<feature type="transmembrane region" description="Helical" evidence="1">
    <location>
        <begin position="144"/>
        <end position="160"/>
    </location>
</feature>
<keyword evidence="1" id="KW-0812">Transmembrane</keyword>
<evidence type="ECO:0000313" key="4">
    <source>
        <dbReference type="EMBL" id="OGZ56437.1"/>
    </source>
</evidence>
<dbReference type="Pfam" id="PF05050">
    <property type="entry name" value="Methyltransf_21"/>
    <property type="match status" value="1"/>
</dbReference>
<keyword evidence="1" id="KW-0472">Membrane</keyword>